<feature type="transmembrane region" description="Helical" evidence="1">
    <location>
        <begin position="142"/>
        <end position="164"/>
    </location>
</feature>
<feature type="transmembrane region" description="Helical" evidence="1">
    <location>
        <begin position="16"/>
        <end position="38"/>
    </location>
</feature>
<feature type="transmembrane region" description="Helical" evidence="1">
    <location>
        <begin position="236"/>
        <end position="255"/>
    </location>
</feature>
<feature type="transmembrane region" description="Helical" evidence="1">
    <location>
        <begin position="368"/>
        <end position="390"/>
    </location>
</feature>
<name>A0A7M1W4G7_VIBPH</name>
<keyword evidence="1" id="KW-0472">Membrane</keyword>
<accession>A0A7M1W4G7</accession>
<evidence type="ECO:0000256" key="1">
    <source>
        <dbReference type="SAM" id="Phobius"/>
    </source>
</evidence>
<feature type="transmembrane region" description="Helical" evidence="1">
    <location>
        <begin position="110"/>
        <end position="130"/>
    </location>
</feature>
<feature type="transmembrane region" description="Helical" evidence="1">
    <location>
        <begin position="170"/>
        <end position="190"/>
    </location>
</feature>
<evidence type="ECO:0000313" key="3">
    <source>
        <dbReference type="EMBL" id="QOS25448.1"/>
    </source>
</evidence>
<gene>
    <name evidence="3" type="ORF">VP57_00031</name>
    <name evidence="2" type="ORF">VP58_00031</name>
</gene>
<organism evidence="2">
    <name type="scientific">Vibrio parahaemolyticus</name>
    <dbReference type="NCBI Taxonomy" id="670"/>
    <lineage>
        <taxon>Bacteria</taxon>
        <taxon>Pseudomonadati</taxon>
        <taxon>Pseudomonadota</taxon>
        <taxon>Gammaproteobacteria</taxon>
        <taxon>Vibrionales</taxon>
        <taxon>Vibrionaceae</taxon>
        <taxon>Vibrio</taxon>
    </lineage>
</organism>
<sequence>MIVNRAGVDFLSERNIYLAIKVFSVSVRLVIPLVTYTLGESYSSDYHDAFLMAWTAGYLYLTLISCGFHDELIRTDKAGLIGNIKCSVIAITVNFSLLLFFLAFFGSEFLRLYIVVLVFNYTYSLVICAERVMLYKSKKNRLAIFSLFIAFSSFLFIVLCYFGLISIEEMLCYCSGVAFISSLYIFSGMINNVNVSVNELFTFYKSSFLLSIQVVLIGIYARLEQYIFASYSSSDFSNYFLSMRILDVFFVFLSFQSQYNLISSFKTESKLNILNYAKIPVVLFFGMAGVLVLSLAIVHFSSLGLSYPNAKNVILISLLCSPMILLKAVNNFFVDLFKREVRDRTNVIVIVLCIAFGIPVSMCLISEFGLVGAIISAYFKLIIFILLAGANEKLQPKII</sequence>
<feature type="transmembrane region" description="Helical" evidence="1">
    <location>
        <begin position="276"/>
        <end position="301"/>
    </location>
</feature>
<keyword evidence="1" id="KW-1133">Transmembrane helix</keyword>
<feature type="transmembrane region" description="Helical" evidence="1">
    <location>
        <begin position="345"/>
        <end position="362"/>
    </location>
</feature>
<dbReference type="RefSeq" id="WP_089204114.1">
    <property type="nucleotide sequence ID" value="NZ_JAQBKY010000003.1"/>
</dbReference>
<feature type="transmembrane region" description="Helical" evidence="1">
    <location>
        <begin position="80"/>
        <end position="104"/>
    </location>
</feature>
<dbReference type="EMBL" id="MT898201">
    <property type="protein sequence ID" value="QOS21947.1"/>
    <property type="molecule type" value="Genomic_DNA"/>
</dbReference>
<evidence type="ECO:0000313" key="2">
    <source>
        <dbReference type="EMBL" id="QOS21947.1"/>
    </source>
</evidence>
<dbReference type="EMBL" id="MT898295">
    <property type="protein sequence ID" value="QOS25448.1"/>
    <property type="molecule type" value="Genomic_DNA"/>
</dbReference>
<feature type="transmembrane region" description="Helical" evidence="1">
    <location>
        <begin position="313"/>
        <end position="333"/>
    </location>
</feature>
<keyword evidence="1" id="KW-0812">Transmembrane</keyword>
<protein>
    <submittedName>
        <fullName evidence="2">Uncharacterized protein</fullName>
    </submittedName>
</protein>
<feature type="transmembrane region" description="Helical" evidence="1">
    <location>
        <begin position="50"/>
        <end position="68"/>
    </location>
</feature>
<proteinExistence type="predicted"/>
<feature type="transmembrane region" description="Helical" evidence="1">
    <location>
        <begin position="202"/>
        <end position="221"/>
    </location>
</feature>
<reference evidence="2" key="1">
    <citation type="submission" date="2020-08" db="EMBL/GenBank/DDBJ databases">
        <title>Genetic structure, function and evolution of capsule biosynthesis loci in Vibrio parahaemolyticus.</title>
        <authorList>
            <person name="Li L."/>
            <person name="Bian S."/>
        </authorList>
    </citation>
    <scope>NUCLEOTIDE SEQUENCE</scope>
    <source>
        <strain evidence="3">VP57</strain>
        <strain evidence="2">VP58</strain>
    </source>
</reference>
<dbReference type="AlphaFoldDB" id="A0A7M1W4G7"/>